<dbReference type="PANTHER" id="PTHR12448:SF0">
    <property type="entry name" value="ATP SYNTHASE SUBUNIT EPSILON, MITOCHONDRIAL"/>
    <property type="match status" value="1"/>
</dbReference>
<dbReference type="GO" id="GO:0005743">
    <property type="term" value="C:mitochondrial inner membrane"/>
    <property type="evidence" value="ECO:0007669"/>
    <property type="project" value="InterPro"/>
</dbReference>
<dbReference type="EMBL" id="NMWX01000196">
    <property type="protein sequence ID" value="OZF82150.1"/>
    <property type="molecule type" value="Genomic_DNA"/>
</dbReference>
<evidence type="ECO:0000313" key="2">
    <source>
        <dbReference type="Proteomes" id="UP000216624"/>
    </source>
</evidence>
<dbReference type="SUPFAM" id="SSF48690">
    <property type="entry name" value="Epsilon subunit of mitochondrial F1F0-ATP synthase"/>
    <property type="match status" value="1"/>
</dbReference>
<dbReference type="InterPro" id="IPR036742">
    <property type="entry name" value="ATP_synth_F1_esu_sf_mt"/>
</dbReference>
<dbReference type="GO" id="GO:0045259">
    <property type="term" value="C:proton-transporting ATP synthase complex"/>
    <property type="evidence" value="ECO:0007669"/>
    <property type="project" value="InterPro"/>
</dbReference>
<dbReference type="HOGENOM" id="CLU_187039_3_1_1"/>
<dbReference type="GO" id="GO:0042776">
    <property type="term" value="P:proton motive force-driven mitochondrial ATP synthesis"/>
    <property type="evidence" value="ECO:0007669"/>
    <property type="project" value="TreeGrafter"/>
</dbReference>
<dbReference type="PANTHER" id="PTHR12448">
    <property type="entry name" value="ATP SYNTHASE EPSILON CHAIN, MITOCHONDRIAL"/>
    <property type="match status" value="1"/>
</dbReference>
<proteinExistence type="predicted"/>
<dbReference type="CDD" id="cd12153">
    <property type="entry name" value="F1-ATPase_epsilon"/>
    <property type="match status" value="1"/>
</dbReference>
<sequence length="54" mass="5785">MVAWRAAGLNYVRYSQIAAQVTRLCTKGGAAAKKSPATLKTSTWENGKLATKSQ</sequence>
<dbReference type="InterPro" id="IPR006721">
    <property type="entry name" value="ATP_synth_F1_esu_mt"/>
</dbReference>
<protein>
    <submittedName>
        <fullName evidence="1">Uncharacterized protein</fullName>
    </submittedName>
</protein>
<dbReference type="STRING" id="31234.E3MI94"/>
<feature type="non-terminal residue" evidence="1">
    <location>
        <position position="1"/>
    </location>
</feature>
<name>A0A260Z8Y2_CAERE</name>
<dbReference type="OrthoDB" id="269124at2759"/>
<dbReference type="Pfam" id="PF04627">
    <property type="entry name" value="ATP-synt_Eps"/>
    <property type="match status" value="1"/>
</dbReference>
<organism evidence="1 2">
    <name type="scientific">Caenorhabditis remanei</name>
    <name type="common">Caenorhabditis vulgaris</name>
    <dbReference type="NCBI Taxonomy" id="31234"/>
    <lineage>
        <taxon>Eukaryota</taxon>
        <taxon>Metazoa</taxon>
        <taxon>Ecdysozoa</taxon>
        <taxon>Nematoda</taxon>
        <taxon>Chromadorea</taxon>
        <taxon>Rhabditida</taxon>
        <taxon>Rhabditina</taxon>
        <taxon>Rhabditomorpha</taxon>
        <taxon>Rhabditoidea</taxon>
        <taxon>Rhabditidae</taxon>
        <taxon>Peloderinae</taxon>
        <taxon>Caenorhabditis</taxon>
    </lineage>
</organism>
<dbReference type="OMA" id="GLNYVRF"/>
<reference evidence="1" key="1">
    <citation type="submission" date="2017-08" db="EMBL/GenBank/DDBJ databases">
        <authorList>
            <person name="de Groot N.N."/>
        </authorList>
    </citation>
    <scope>NUCLEOTIDE SEQUENCE [LARGE SCALE GENOMIC DNA]</scope>
    <source>
        <strain evidence="1">PX439</strain>
    </source>
</reference>
<dbReference type="GO" id="GO:0046933">
    <property type="term" value="F:proton-transporting ATP synthase activity, rotational mechanism"/>
    <property type="evidence" value="ECO:0007669"/>
    <property type="project" value="InterPro"/>
</dbReference>
<evidence type="ECO:0000313" key="1">
    <source>
        <dbReference type="EMBL" id="OZF82150.1"/>
    </source>
</evidence>
<dbReference type="Proteomes" id="UP000216624">
    <property type="component" value="Unassembled WGS sequence"/>
</dbReference>
<accession>A0A260Z8Y2</accession>
<comment type="caution">
    <text evidence="1">The sequence shown here is derived from an EMBL/GenBank/DDBJ whole genome shotgun (WGS) entry which is preliminary data.</text>
</comment>
<dbReference type="Gene3D" id="1.10.1620.20">
    <property type="entry name" value="ATP synthase, F1 complex, epsilon subunit superfamily, mitochondrial"/>
    <property type="match status" value="1"/>
</dbReference>
<dbReference type="eggNOG" id="KOG3495">
    <property type="taxonomic scope" value="Eukaryota"/>
</dbReference>
<gene>
    <name evidence="1" type="ORF">FL82_09877</name>
</gene>
<keyword evidence="2" id="KW-1185">Reference proteome</keyword>